<evidence type="ECO:0000256" key="2">
    <source>
        <dbReference type="ARBA" id="ARBA00022694"/>
    </source>
</evidence>
<dbReference type="Proteomes" id="UP000663870">
    <property type="component" value="Unassembled WGS sequence"/>
</dbReference>
<sequence length="130" mass="15122">MKKRHKSNAARLAAERDVEIYVRLEIEDQVIAEEYLLRNAIDRAINTLFGEIGSQLIHVEIVSFRYGTAMIRTKAKMLNQVRCALAFYGIHDKRECAFRIDTKTEEDNNHDNDDDDDDDEEEKSLTMPMD</sequence>
<feature type="region of interest" description="Disordered" evidence="3">
    <location>
        <begin position="100"/>
        <end position="130"/>
    </location>
</feature>
<organism evidence="4 6">
    <name type="scientific">Rotaria sordida</name>
    <dbReference type="NCBI Taxonomy" id="392033"/>
    <lineage>
        <taxon>Eukaryota</taxon>
        <taxon>Metazoa</taxon>
        <taxon>Spiralia</taxon>
        <taxon>Gnathifera</taxon>
        <taxon>Rotifera</taxon>
        <taxon>Eurotatoria</taxon>
        <taxon>Bdelloidea</taxon>
        <taxon>Philodinida</taxon>
        <taxon>Philodinidae</taxon>
        <taxon>Rotaria</taxon>
    </lineage>
</organism>
<keyword evidence="6" id="KW-1185">Reference proteome</keyword>
<evidence type="ECO:0000256" key="1">
    <source>
        <dbReference type="ARBA" id="ARBA00010800"/>
    </source>
</evidence>
<evidence type="ECO:0000313" key="6">
    <source>
        <dbReference type="Proteomes" id="UP000663870"/>
    </source>
</evidence>
<gene>
    <name evidence="4" type="ORF">JXQ802_LOCUS6523</name>
    <name evidence="5" type="ORF">PYM288_LOCUS8711</name>
</gene>
<dbReference type="Gene3D" id="3.30.70.3250">
    <property type="entry name" value="Ribonuclease P, Pop5 subunit"/>
    <property type="match status" value="1"/>
</dbReference>
<dbReference type="EMBL" id="CAJNOH010000119">
    <property type="protein sequence ID" value="CAF0884500.1"/>
    <property type="molecule type" value="Genomic_DNA"/>
</dbReference>
<accession>A0A813VZW4</accession>
<comment type="caution">
    <text evidence="4">The sequence shown here is derived from an EMBL/GenBank/DDBJ whole genome shotgun (WGS) entry which is preliminary data.</text>
</comment>
<comment type="similarity">
    <text evidence="1">Belongs to the eukaryotic/archaeal RNase P protein component 2 family.</text>
</comment>
<dbReference type="GO" id="GO:0030677">
    <property type="term" value="C:ribonuclease P complex"/>
    <property type="evidence" value="ECO:0007669"/>
    <property type="project" value="InterPro"/>
</dbReference>
<name>A0A813VZW4_9BILA</name>
<keyword evidence="2" id="KW-0819">tRNA processing</keyword>
<protein>
    <submittedName>
        <fullName evidence="4">Uncharacterized protein</fullName>
    </submittedName>
</protein>
<dbReference type="EMBL" id="CAJNOL010000103">
    <property type="protein sequence ID" value="CAF0847651.1"/>
    <property type="molecule type" value="Genomic_DNA"/>
</dbReference>
<dbReference type="GO" id="GO:0001682">
    <property type="term" value="P:tRNA 5'-leader removal"/>
    <property type="evidence" value="ECO:0007669"/>
    <property type="project" value="InterPro"/>
</dbReference>
<dbReference type="Pfam" id="PF01900">
    <property type="entry name" value="RNase_P_Rpp14"/>
    <property type="match status" value="1"/>
</dbReference>
<evidence type="ECO:0000313" key="5">
    <source>
        <dbReference type="EMBL" id="CAF0884500.1"/>
    </source>
</evidence>
<dbReference type="AlphaFoldDB" id="A0A813VZW4"/>
<evidence type="ECO:0000313" key="4">
    <source>
        <dbReference type="EMBL" id="CAF0847651.1"/>
    </source>
</evidence>
<dbReference type="SUPFAM" id="SSF160350">
    <property type="entry name" value="Rnp2-like"/>
    <property type="match status" value="1"/>
</dbReference>
<dbReference type="InterPro" id="IPR002759">
    <property type="entry name" value="Pop5/Rpp14/Rnp2-like"/>
</dbReference>
<reference evidence="4" key="1">
    <citation type="submission" date="2021-02" db="EMBL/GenBank/DDBJ databases">
        <authorList>
            <person name="Nowell W R."/>
        </authorList>
    </citation>
    <scope>NUCLEOTIDE SEQUENCE</scope>
</reference>
<dbReference type="Proteomes" id="UP000663854">
    <property type="component" value="Unassembled WGS sequence"/>
</dbReference>
<evidence type="ECO:0000256" key="3">
    <source>
        <dbReference type="SAM" id="MobiDB-lite"/>
    </source>
</evidence>
<dbReference type="InterPro" id="IPR038085">
    <property type="entry name" value="Rnp2-like_sf"/>
</dbReference>
<feature type="compositionally biased region" description="Acidic residues" evidence="3">
    <location>
        <begin position="112"/>
        <end position="122"/>
    </location>
</feature>
<proteinExistence type="inferred from homology"/>
<feature type="compositionally biased region" description="Basic and acidic residues" evidence="3">
    <location>
        <begin position="100"/>
        <end position="111"/>
    </location>
</feature>